<sequence length="90" mass="10195">MEPSRHTLNLKQCRHLARSVGLVVVAAIVGKSAGPRSSRDVLCRKCGMMGMWGVTWDQNKTRDREQKITRELELTIQARPGRPWTRGIPN</sequence>
<organism evidence="1 2">
    <name type="scientific">Multifurca ochricompacta</name>
    <dbReference type="NCBI Taxonomy" id="376703"/>
    <lineage>
        <taxon>Eukaryota</taxon>
        <taxon>Fungi</taxon>
        <taxon>Dikarya</taxon>
        <taxon>Basidiomycota</taxon>
        <taxon>Agaricomycotina</taxon>
        <taxon>Agaricomycetes</taxon>
        <taxon>Russulales</taxon>
        <taxon>Russulaceae</taxon>
        <taxon>Multifurca</taxon>
    </lineage>
</organism>
<gene>
    <name evidence="1" type="ORF">B0F90DRAFT_1750285</name>
</gene>
<accession>A0AAD4M102</accession>
<name>A0AAD4M102_9AGAM</name>
<evidence type="ECO:0000313" key="2">
    <source>
        <dbReference type="Proteomes" id="UP001203297"/>
    </source>
</evidence>
<comment type="caution">
    <text evidence="1">The sequence shown here is derived from an EMBL/GenBank/DDBJ whole genome shotgun (WGS) entry which is preliminary data.</text>
</comment>
<keyword evidence="2" id="KW-1185">Reference proteome</keyword>
<dbReference type="EMBL" id="WTXG01000057">
    <property type="protein sequence ID" value="KAI0295599.1"/>
    <property type="molecule type" value="Genomic_DNA"/>
</dbReference>
<reference evidence="1" key="1">
    <citation type="journal article" date="2022" name="New Phytol.">
        <title>Evolutionary transition to the ectomycorrhizal habit in the genomes of a hyperdiverse lineage of mushroom-forming fungi.</title>
        <authorList>
            <person name="Looney B."/>
            <person name="Miyauchi S."/>
            <person name="Morin E."/>
            <person name="Drula E."/>
            <person name="Courty P.E."/>
            <person name="Kohler A."/>
            <person name="Kuo A."/>
            <person name="LaButti K."/>
            <person name="Pangilinan J."/>
            <person name="Lipzen A."/>
            <person name="Riley R."/>
            <person name="Andreopoulos W."/>
            <person name="He G."/>
            <person name="Johnson J."/>
            <person name="Nolan M."/>
            <person name="Tritt A."/>
            <person name="Barry K.W."/>
            <person name="Grigoriev I.V."/>
            <person name="Nagy L.G."/>
            <person name="Hibbett D."/>
            <person name="Henrissat B."/>
            <person name="Matheny P.B."/>
            <person name="Labbe J."/>
            <person name="Martin F.M."/>
        </authorList>
    </citation>
    <scope>NUCLEOTIDE SEQUENCE</scope>
    <source>
        <strain evidence="1">BPL690</strain>
    </source>
</reference>
<dbReference type="AlphaFoldDB" id="A0AAD4M102"/>
<dbReference type="Proteomes" id="UP001203297">
    <property type="component" value="Unassembled WGS sequence"/>
</dbReference>
<proteinExistence type="predicted"/>
<evidence type="ECO:0000313" key="1">
    <source>
        <dbReference type="EMBL" id="KAI0295599.1"/>
    </source>
</evidence>
<protein>
    <submittedName>
        <fullName evidence="1">Uncharacterized protein</fullName>
    </submittedName>
</protein>